<evidence type="ECO:0000259" key="2">
    <source>
        <dbReference type="Pfam" id="PF00149"/>
    </source>
</evidence>
<name>A0A1T4NL67_9FIRM</name>
<dbReference type="InterPro" id="IPR004843">
    <property type="entry name" value="Calcineurin-like_PHP"/>
</dbReference>
<evidence type="ECO:0000313" key="3">
    <source>
        <dbReference type="EMBL" id="SJZ80030.1"/>
    </source>
</evidence>
<feature type="transmembrane region" description="Helical" evidence="1">
    <location>
        <begin position="113"/>
        <end position="132"/>
    </location>
</feature>
<dbReference type="PANTHER" id="PTHR31302">
    <property type="entry name" value="TRANSMEMBRANE PROTEIN WITH METALLOPHOSPHOESTERASE DOMAIN-RELATED"/>
    <property type="match status" value="1"/>
</dbReference>
<dbReference type="EMBL" id="FUXM01000007">
    <property type="protein sequence ID" value="SJZ80030.1"/>
    <property type="molecule type" value="Genomic_DNA"/>
</dbReference>
<dbReference type="Pfam" id="PF00149">
    <property type="entry name" value="Metallophos"/>
    <property type="match status" value="1"/>
</dbReference>
<proteinExistence type="predicted"/>
<keyword evidence="1" id="KW-0812">Transmembrane</keyword>
<dbReference type="RefSeq" id="WP_159071829.1">
    <property type="nucleotide sequence ID" value="NZ_FUXM01000007.1"/>
</dbReference>
<protein>
    <recommendedName>
        <fullName evidence="2">Calcineurin-like phosphoesterase domain-containing protein</fullName>
    </recommendedName>
</protein>
<dbReference type="Proteomes" id="UP000189933">
    <property type="component" value="Unassembled WGS sequence"/>
</dbReference>
<organism evidence="3 4">
    <name type="scientific">Carboxydocella sporoproducens DSM 16521</name>
    <dbReference type="NCBI Taxonomy" id="1121270"/>
    <lineage>
        <taxon>Bacteria</taxon>
        <taxon>Bacillati</taxon>
        <taxon>Bacillota</taxon>
        <taxon>Clostridia</taxon>
        <taxon>Eubacteriales</taxon>
        <taxon>Clostridiales Family XVI. Incertae Sedis</taxon>
        <taxon>Carboxydocella</taxon>
    </lineage>
</organism>
<dbReference type="InterPro" id="IPR029052">
    <property type="entry name" value="Metallo-depent_PP-like"/>
</dbReference>
<dbReference type="OrthoDB" id="9780884at2"/>
<sequence length="382" mass="44247">MRHNGFYIFLAIFLSIYVLLNYYVGRRGWLLFSYWFPWLDRKFYWVVFWLLALAYLIGRLGKRFLPWLDSWGFTMLGSWWMGAFYYLLLSLIIFDLIKFVLGRMGLWPNSLTPILGLGLFLFIVGLLVYGFYNARQPVVRTYAVNINKPGGQLDSLKVVMLSDLHLGRINHKQRLEQAVRQINTIKPDLVLLVGDIIDEDTAPFIEQKMADAFRQLHSRYGVYAVTGNHEYIGGEAERAVAALREAGITVLRDEAVFVANSLYLIGREDQVKERFTGKKRKPLAEIIKNLDRHKPMLLMDHQPRQLEESLMAGIDLQVSGHTHRGQLWPNNYLTSRIYEVDWGYYRKGSLQVVVSSGYGTWGPPFRIGNQPEIVVLQLSFQK</sequence>
<feature type="transmembrane region" description="Helical" evidence="1">
    <location>
        <begin position="43"/>
        <end position="60"/>
    </location>
</feature>
<dbReference type="PANTHER" id="PTHR31302:SF0">
    <property type="entry name" value="TRANSMEMBRANE PROTEIN WITH METALLOPHOSPHOESTERASE DOMAIN"/>
    <property type="match status" value="1"/>
</dbReference>
<evidence type="ECO:0000256" key="1">
    <source>
        <dbReference type="SAM" id="Phobius"/>
    </source>
</evidence>
<feature type="transmembrane region" description="Helical" evidence="1">
    <location>
        <begin position="80"/>
        <end position="101"/>
    </location>
</feature>
<feature type="domain" description="Calcineurin-like phosphoesterase" evidence="2">
    <location>
        <begin position="156"/>
        <end position="324"/>
    </location>
</feature>
<dbReference type="SUPFAM" id="SSF56300">
    <property type="entry name" value="Metallo-dependent phosphatases"/>
    <property type="match status" value="1"/>
</dbReference>
<feature type="transmembrane region" description="Helical" evidence="1">
    <location>
        <begin position="6"/>
        <end position="23"/>
    </location>
</feature>
<keyword evidence="1" id="KW-1133">Transmembrane helix</keyword>
<dbReference type="InterPro" id="IPR051158">
    <property type="entry name" value="Metallophosphoesterase_sf"/>
</dbReference>
<gene>
    <name evidence="3" type="ORF">SAMN02745885_00962</name>
</gene>
<dbReference type="CDD" id="cd07385">
    <property type="entry name" value="MPP_YkuE_C"/>
    <property type="match status" value="1"/>
</dbReference>
<keyword evidence="4" id="KW-1185">Reference proteome</keyword>
<dbReference type="Gene3D" id="3.60.21.10">
    <property type="match status" value="1"/>
</dbReference>
<accession>A0A1T4NL67</accession>
<dbReference type="GO" id="GO:0016787">
    <property type="term" value="F:hydrolase activity"/>
    <property type="evidence" value="ECO:0007669"/>
    <property type="project" value="InterPro"/>
</dbReference>
<evidence type="ECO:0000313" key="4">
    <source>
        <dbReference type="Proteomes" id="UP000189933"/>
    </source>
</evidence>
<reference evidence="4" key="1">
    <citation type="submission" date="2017-02" db="EMBL/GenBank/DDBJ databases">
        <authorList>
            <person name="Varghese N."/>
            <person name="Submissions S."/>
        </authorList>
    </citation>
    <scope>NUCLEOTIDE SEQUENCE [LARGE SCALE GENOMIC DNA]</scope>
    <source>
        <strain evidence="4">DSM 16521</strain>
    </source>
</reference>
<keyword evidence="1" id="KW-0472">Membrane</keyword>
<dbReference type="AlphaFoldDB" id="A0A1T4NL67"/>